<dbReference type="AlphaFoldDB" id="C9LS90"/>
<protein>
    <submittedName>
        <fullName evidence="1">Uncharacterized protein</fullName>
    </submittedName>
</protein>
<gene>
    <name evidence="1" type="ORF">SELSPUOL_00314</name>
</gene>
<name>C9LS90_SELS3</name>
<dbReference type="EMBL" id="ACKP02000010">
    <property type="protein sequence ID" value="EEX78130.1"/>
    <property type="molecule type" value="Genomic_DNA"/>
</dbReference>
<dbReference type="Proteomes" id="UP000003505">
    <property type="component" value="Unassembled WGS sequence"/>
</dbReference>
<reference evidence="1 2" key="1">
    <citation type="submission" date="2009-09" db="EMBL/GenBank/DDBJ databases">
        <authorList>
            <person name="Weinstock G."/>
            <person name="Sodergren E."/>
            <person name="Clifton S."/>
            <person name="Fulton L."/>
            <person name="Fulton B."/>
            <person name="Courtney L."/>
            <person name="Fronick C."/>
            <person name="Harrison M."/>
            <person name="Strong C."/>
            <person name="Farmer C."/>
            <person name="Delahaunty K."/>
            <person name="Markovic C."/>
            <person name="Hall O."/>
            <person name="Minx P."/>
            <person name="Tomlinson C."/>
            <person name="Mitreva M."/>
            <person name="Nelson J."/>
            <person name="Hou S."/>
            <person name="Wollam A."/>
            <person name="Pepin K.H."/>
            <person name="Johnson M."/>
            <person name="Bhonagiri V."/>
            <person name="Nash W.E."/>
            <person name="Warren W."/>
            <person name="Chinwalla A."/>
            <person name="Mardis E.R."/>
            <person name="Wilson R.K."/>
        </authorList>
    </citation>
    <scope>NUCLEOTIDE SEQUENCE [LARGE SCALE GENOMIC DNA]</scope>
    <source>
        <strain evidence="2">ATCC 35185 / DSM 20758 / VPI D19B-28</strain>
    </source>
</reference>
<evidence type="ECO:0000313" key="2">
    <source>
        <dbReference type="Proteomes" id="UP000003505"/>
    </source>
</evidence>
<accession>C9LS90</accession>
<sequence length="46" mass="5607">MKLSWLLESSQKPCRNQQKRLLFSFITYTHLSYHKSNNMNSRKVYV</sequence>
<evidence type="ECO:0000313" key="1">
    <source>
        <dbReference type="EMBL" id="EEX78130.1"/>
    </source>
</evidence>
<proteinExistence type="predicted"/>
<comment type="caution">
    <text evidence="1">The sequence shown here is derived from an EMBL/GenBank/DDBJ whole genome shotgun (WGS) entry which is preliminary data.</text>
</comment>
<organism evidence="1 2">
    <name type="scientific">Selenomonas sputigena (strain ATCC 35185 / DSM 20758 / CCUG 44933 / VPI D19B-28)</name>
    <dbReference type="NCBI Taxonomy" id="546271"/>
    <lineage>
        <taxon>Bacteria</taxon>
        <taxon>Bacillati</taxon>
        <taxon>Bacillota</taxon>
        <taxon>Negativicutes</taxon>
        <taxon>Selenomonadales</taxon>
        <taxon>Selenomonadaceae</taxon>
        <taxon>Selenomonas</taxon>
    </lineage>
</organism>